<organism evidence="2 3">
    <name type="scientific">Lophiotrema nucula</name>
    <dbReference type="NCBI Taxonomy" id="690887"/>
    <lineage>
        <taxon>Eukaryota</taxon>
        <taxon>Fungi</taxon>
        <taxon>Dikarya</taxon>
        <taxon>Ascomycota</taxon>
        <taxon>Pezizomycotina</taxon>
        <taxon>Dothideomycetes</taxon>
        <taxon>Pleosporomycetidae</taxon>
        <taxon>Pleosporales</taxon>
        <taxon>Lophiotremataceae</taxon>
        <taxon>Lophiotrema</taxon>
    </lineage>
</organism>
<feature type="region of interest" description="Disordered" evidence="1">
    <location>
        <begin position="214"/>
        <end position="301"/>
    </location>
</feature>
<feature type="compositionally biased region" description="Polar residues" evidence="1">
    <location>
        <begin position="251"/>
        <end position="260"/>
    </location>
</feature>
<gene>
    <name evidence="2" type="ORF">BDV96DRAFT_502527</name>
</gene>
<feature type="compositionally biased region" description="Polar residues" evidence="1">
    <location>
        <begin position="523"/>
        <end position="532"/>
    </location>
</feature>
<evidence type="ECO:0000313" key="3">
    <source>
        <dbReference type="Proteomes" id="UP000799770"/>
    </source>
</evidence>
<feature type="compositionally biased region" description="Low complexity" evidence="1">
    <location>
        <begin position="165"/>
        <end position="176"/>
    </location>
</feature>
<protein>
    <submittedName>
        <fullName evidence="2">Uncharacterized protein</fullName>
    </submittedName>
</protein>
<reference evidence="2" key="1">
    <citation type="journal article" date="2020" name="Stud. Mycol.">
        <title>101 Dothideomycetes genomes: a test case for predicting lifestyles and emergence of pathogens.</title>
        <authorList>
            <person name="Haridas S."/>
            <person name="Albert R."/>
            <person name="Binder M."/>
            <person name="Bloem J."/>
            <person name="Labutti K."/>
            <person name="Salamov A."/>
            <person name="Andreopoulos B."/>
            <person name="Baker S."/>
            <person name="Barry K."/>
            <person name="Bills G."/>
            <person name="Bluhm B."/>
            <person name="Cannon C."/>
            <person name="Castanera R."/>
            <person name="Culley D."/>
            <person name="Daum C."/>
            <person name="Ezra D."/>
            <person name="Gonzalez J."/>
            <person name="Henrissat B."/>
            <person name="Kuo A."/>
            <person name="Liang C."/>
            <person name="Lipzen A."/>
            <person name="Lutzoni F."/>
            <person name="Magnuson J."/>
            <person name="Mondo S."/>
            <person name="Nolan M."/>
            <person name="Ohm R."/>
            <person name="Pangilinan J."/>
            <person name="Park H.-J."/>
            <person name="Ramirez L."/>
            <person name="Alfaro M."/>
            <person name="Sun H."/>
            <person name="Tritt A."/>
            <person name="Yoshinaga Y."/>
            <person name="Zwiers L.-H."/>
            <person name="Turgeon B."/>
            <person name="Goodwin S."/>
            <person name="Spatafora J."/>
            <person name="Crous P."/>
            <person name="Grigoriev I."/>
        </authorList>
    </citation>
    <scope>NUCLEOTIDE SEQUENCE</scope>
    <source>
        <strain evidence="2">CBS 627.86</strain>
    </source>
</reference>
<feature type="region of interest" description="Disordered" evidence="1">
    <location>
        <begin position="152"/>
        <end position="201"/>
    </location>
</feature>
<name>A0A6A5YR82_9PLEO</name>
<proteinExistence type="predicted"/>
<evidence type="ECO:0000256" key="1">
    <source>
        <dbReference type="SAM" id="MobiDB-lite"/>
    </source>
</evidence>
<sequence>MTLSQKYLAFLARPSTGALADNASLHYITTLTSINDAAPIIKHLSVQEKLLKKKGEKVIGTVEGGNGLTLDVETTIEFVSGGGAYLPGLDDNFVADRLVVFPLVHIVHFDKDQKISQIRLYWDQGSLLKQIDVIGARARNWPIRDGKEQSRLISTSSAAVAQPESAASSRRSTASRGPDDVTITERPASSRSSHSNAMNDPHASLSLFHAREVNQESELPSRPIAPRAQSAKPPPREYSELFVGENPGTPSPGNNGISSPQKKDRIPTKSGGGKNFKASRLFEEEEDAVPTPLSVKTNSSKYNHFEFGDGLDDDATPKVRDTVRNNKSKHMSQWDFEDFVTPEKVKTKIGAQAVRHFGWSDDEVRQFVTFEDDTSPIRRPVVHKPRPNLSTNFEFEDDGTPPADKKKAVSSKGNTHNKGLGLYKDHVTHTTSDDEEDGTHKGDVKKPLGDVTTAVKNENRRKDFGSQFEMVDDSPGPQKATFNGNANGNSKNAPEEHQKVAKSSDVHWGMYEQSSEQSKKENMNTNRGIKTSGNGMGGRKGAGRAWAIGDEEDDDVAYAAAPKTQNRPPSTSESKSFWDF</sequence>
<feature type="region of interest" description="Disordered" evidence="1">
    <location>
        <begin position="377"/>
        <end position="580"/>
    </location>
</feature>
<dbReference type="OrthoDB" id="1162399at2759"/>
<feature type="compositionally biased region" description="Polar residues" evidence="1">
    <location>
        <begin position="480"/>
        <end position="492"/>
    </location>
</feature>
<dbReference type="Proteomes" id="UP000799770">
    <property type="component" value="Unassembled WGS sequence"/>
</dbReference>
<accession>A0A6A5YR82</accession>
<feature type="compositionally biased region" description="Basic and acidic residues" evidence="1">
    <location>
        <begin position="493"/>
        <end position="505"/>
    </location>
</feature>
<feature type="compositionally biased region" description="Polar residues" evidence="1">
    <location>
        <begin position="187"/>
        <end position="198"/>
    </location>
</feature>
<evidence type="ECO:0000313" key="2">
    <source>
        <dbReference type="EMBL" id="KAF2109483.1"/>
    </source>
</evidence>
<feature type="compositionally biased region" description="Polar residues" evidence="1">
    <location>
        <begin position="563"/>
        <end position="580"/>
    </location>
</feature>
<dbReference type="EMBL" id="ML977342">
    <property type="protein sequence ID" value="KAF2109483.1"/>
    <property type="molecule type" value="Genomic_DNA"/>
</dbReference>
<dbReference type="AlphaFoldDB" id="A0A6A5YR82"/>
<keyword evidence="3" id="KW-1185">Reference proteome</keyword>
<feature type="compositionally biased region" description="Basic and acidic residues" evidence="1">
    <location>
        <begin position="423"/>
        <end position="448"/>
    </location>
</feature>